<dbReference type="KEGG" id="mher:K3U94_05440"/>
<feature type="region of interest" description="Disordered" evidence="1">
    <location>
        <begin position="278"/>
        <end position="300"/>
    </location>
</feature>
<organism evidence="3 4">
    <name type="scientific">Mycolicibacter heraklionensis</name>
    <dbReference type="NCBI Taxonomy" id="512402"/>
    <lineage>
        <taxon>Bacteria</taxon>
        <taxon>Bacillati</taxon>
        <taxon>Actinomycetota</taxon>
        <taxon>Actinomycetes</taxon>
        <taxon>Mycobacteriales</taxon>
        <taxon>Mycobacteriaceae</taxon>
        <taxon>Mycolicibacter</taxon>
    </lineage>
</organism>
<keyword evidence="2" id="KW-0472">Membrane</keyword>
<dbReference type="Proteomes" id="UP000825008">
    <property type="component" value="Chromosome"/>
</dbReference>
<keyword evidence="2" id="KW-1133">Transmembrane helix</keyword>
<evidence type="ECO:0000256" key="1">
    <source>
        <dbReference type="SAM" id="MobiDB-lite"/>
    </source>
</evidence>
<feature type="transmembrane region" description="Helical" evidence="2">
    <location>
        <begin position="209"/>
        <end position="232"/>
    </location>
</feature>
<feature type="transmembrane region" description="Helical" evidence="2">
    <location>
        <begin position="178"/>
        <end position="197"/>
    </location>
</feature>
<keyword evidence="2" id="KW-0812">Transmembrane</keyword>
<evidence type="ECO:0000313" key="3">
    <source>
        <dbReference type="EMBL" id="QZA08730.1"/>
    </source>
</evidence>
<sequence length="300" mass="31789">MSAAQRRRLAEAKGRLRAADSAVKSRPGIRHAWTGVDVARALAHINAVEVTLTALSPPNTVAAKLPDIIADAALLLKPHDARLDDLRQYAAKHALTDDDRGAIAQDVRAIYAACADEHVRTRSFRNLLFGATFVLTLFAVGIGLLGWCAPGWFALCVPDHPTAATCPTGGWAPSGGDIFLVEFIGLFSAGLMGSVAIRRMRGSSTPYAVPMASLLVKLPTGALTALAGLLLIRAGVLGPDVAAAAREQLVAYALIFGGSQQAFTRLIDVQTQNVLDSIPSRNRDAAKPQSPASHFDQEER</sequence>
<protein>
    <submittedName>
        <fullName evidence="3">Uncharacterized protein</fullName>
    </submittedName>
</protein>
<reference evidence="3" key="1">
    <citation type="submission" date="2021-08" db="EMBL/GenBank/DDBJ databases">
        <title>Whole genome sequencing of non-tuberculosis mycobacteria type-strains.</title>
        <authorList>
            <person name="Igarashi Y."/>
            <person name="Osugi A."/>
            <person name="Mitarai S."/>
        </authorList>
    </citation>
    <scope>NUCLEOTIDE SEQUENCE</scope>
    <source>
        <strain evidence="3">JCM 30995</strain>
    </source>
</reference>
<feature type="transmembrane region" description="Helical" evidence="2">
    <location>
        <begin position="127"/>
        <end position="153"/>
    </location>
</feature>
<dbReference type="RefSeq" id="WP_220695830.1">
    <property type="nucleotide sequence ID" value="NZ_CP080997.1"/>
</dbReference>
<dbReference type="AlphaFoldDB" id="A0A9X7WI82"/>
<name>A0A9X7WI82_9MYCO</name>
<evidence type="ECO:0000313" key="4">
    <source>
        <dbReference type="Proteomes" id="UP000825008"/>
    </source>
</evidence>
<proteinExistence type="predicted"/>
<accession>A0A9X7WI82</accession>
<evidence type="ECO:0000256" key="2">
    <source>
        <dbReference type="SAM" id="Phobius"/>
    </source>
</evidence>
<gene>
    <name evidence="3" type="ORF">K3U94_05440</name>
</gene>
<dbReference type="EMBL" id="CP080997">
    <property type="protein sequence ID" value="QZA08730.1"/>
    <property type="molecule type" value="Genomic_DNA"/>
</dbReference>